<evidence type="ECO:0000313" key="2">
    <source>
        <dbReference type="EMBL" id="QJA85234.1"/>
    </source>
</evidence>
<organism evidence="2">
    <name type="scientific">viral metagenome</name>
    <dbReference type="NCBI Taxonomy" id="1070528"/>
    <lineage>
        <taxon>unclassified sequences</taxon>
        <taxon>metagenomes</taxon>
        <taxon>organismal metagenomes</taxon>
    </lineage>
</organism>
<proteinExistence type="predicted"/>
<dbReference type="EMBL" id="MT142189">
    <property type="protein sequence ID" value="QJA75858.1"/>
    <property type="molecule type" value="Genomic_DNA"/>
</dbReference>
<protein>
    <submittedName>
        <fullName evidence="2">Uncharacterized protein</fullName>
    </submittedName>
</protein>
<gene>
    <name evidence="1" type="ORF">MM415A01668_0007</name>
    <name evidence="2" type="ORF">MM415B02248_0014</name>
</gene>
<dbReference type="EMBL" id="MT142562">
    <property type="protein sequence ID" value="QJA85234.1"/>
    <property type="molecule type" value="Genomic_DNA"/>
</dbReference>
<reference evidence="2" key="1">
    <citation type="submission" date="2020-03" db="EMBL/GenBank/DDBJ databases">
        <title>The deep terrestrial virosphere.</title>
        <authorList>
            <person name="Holmfeldt K."/>
            <person name="Nilsson E."/>
            <person name="Simone D."/>
            <person name="Lopez-Fernandez M."/>
            <person name="Wu X."/>
            <person name="de Brujin I."/>
            <person name="Lundin D."/>
            <person name="Andersson A."/>
            <person name="Bertilsson S."/>
            <person name="Dopson M."/>
        </authorList>
    </citation>
    <scope>NUCLEOTIDE SEQUENCE</scope>
    <source>
        <strain evidence="1">MM415A01668</strain>
        <strain evidence="2">MM415B02248</strain>
    </source>
</reference>
<name>A0A6M3KUX0_9ZZZZ</name>
<accession>A0A6M3KUX0</accession>
<dbReference type="AlphaFoldDB" id="A0A6M3KUX0"/>
<evidence type="ECO:0000313" key="1">
    <source>
        <dbReference type="EMBL" id="QJA75858.1"/>
    </source>
</evidence>
<sequence length="63" mass="7654">MNEFKKQTKQLIEDLLNHLPDNNECWGWCWDELNDEAQKDIKRLRRKANLFLVCYDLKGESKK</sequence>